<evidence type="ECO:0000256" key="13">
    <source>
        <dbReference type="SAM" id="Phobius"/>
    </source>
</evidence>
<evidence type="ECO:0000313" key="16">
    <source>
        <dbReference type="EMBL" id="GAA5059596.1"/>
    </source>
</evidence>
<dbReference type="InterPro" id="IPR003018">
    <property type="entry name" value="GAF"/>
</dbReference>
<evidence type="ECO:0000256" key="2">
    <source>
        <dbReference type="ARBA" id="ARBA00022475"/>
    </source>
</evidence>
<dbReference type="Proteomes" id="UP001500124">
    <property type="component" value="Unassembled WGS sequence"/>
</dbReference>
<dbReference type="EMBL" id="BAABKC010000049">
    <property type="protein sequence ID" value="GAA5059596.1"/>
    <property type="molecule type" value="Genomic_DNA"/>
</dbReference>
<dbReference type="Gene3D" id="3.60.40.10">
    <property type="entry name" value="PPM-type phosphatase domain"/>
    <property type="match status" value="1"/>
</dbReference>
<evidence type="ECO:0000256" key="4">
    <source>
        <dbReference type="ARBA" id="ARBA00022679"/>
    </source>
</evidence>
<proteinExistence type="predicted"/>
<evidence type="ECO:0000256" key="10">
    <source>
        <dbReference type="ARBA" id="ARBA00022989"/>
    </source>
</evidence>
<keyword evidence="2" id="KW-1003">Cell membrane</keyword>
<keyword evidence="17" id="KW-1185">Reference proteome</keyword>
<comment type="caution">
    <text evidence="16">The sequence shown here is derived from an EMBL/GenBank/DDBJ whole genome shotgun (WGS) entry which is preliminary data.</text>
</comment>
<keyword evidence="4" id="KW-0808">Transferase</keyword>
<reference evidence="17" key="1">
    <citation type="journal article" date="2019" name="Int. J. Syst. Evol. Microbiol.">
        <title>The Global Catalogue of Microorganisms (GCM) 10K type strain sequencing project: providing services to taxonomists for standard genome sequencing and annotation.</title>
        <authorList>
            <consortium name="The Broad Institute Genomics Platform"/>
            <consortium name="The Broad Institute Genome Sequencing Center for Infectious Disease"/>
            <person name="Wu L."/>
            <person name="Ma J."/>
        </authorList>
    </citation>
    <scope>NUCLEOTIDE SEQUENCE [LARGE SCALE GENOMIC DNA]</scope>
    <source>
        <strain evidence="17">JCM 18410</strain>
    </source>
</reference>
<evidence type="ECO:0000256" key="9">
    <source>
        <dbReference type="ARBA" id="ARBA00022840"/>
    </source>
</evidence>
<evidence type="ECO:0000256" key="11">
    <source>
        <dbReference type="ARBA" id="ARBA00023012"/>
    </source>
</evidence>
<dbReference type="InterPro" id="IPR052016">
    <property type="entry name" value="Bact_Sigma-Reg"/>
</dbReference>
<name>A0ABP9KIP7_9ACTN</name>
<dbReference type="SUPFAM" id="SSF81606">
    <property type="entry name" value="PP2C-like"/>
    <property type="match status" value="1"/>
</dbReference>
<feature type="domain" description="GAF" evidence="14">
    <location>
        <begin position="355"/>
        <end position="497"/>
    </location>
</feature>
<dbReference type="SUPFAM" id="SSF103190">
    <property type="entry name" value="Sensory domain-like"/>
    <property type="match status" value="1"/>
</dbReference>
<evidence type="ECO:0000256" key="6">
    <source>
        <dbReference type="ARBA" id="ARBA00022741"/>
    </source>
</evidence>
<dbReference type="PANTHER" id="PTHR43156">
    <property type="entry name" value="STAGE II SPORULATION PROTEIN E-RELATED"/>
    <property type="match status" value="1"/>
</dbReference>
<dbReference type="Pfam" id="PF01590">
    <property type="entry name" value="GAF"/>
    <property type="match status" value="1"/>
</dbReference>
<organism evidence="16 17">
    <name type="scientific">Streptomyces similanensis</name>
    <dbReference type="NCBI Taxonomy" id="1274988"/>
    <lineage>
        <taxon>Bacteria</taxon>
        <taxon>Bacillati</taxon>
        <taxon>Actinomycetota</taxon>
        <taxon>Actinomycetes</taxon>
        <taxon>Kitasatosporales</taxon>
        <taxon>Streptomycetaceae</taxon>
        <taxon>Streptomyces</taxon>
    </lineage>
</organism>
<evidence type="ECO:0000259" key="14">
    <source>
        <dbReference type="SMART" id="SM00065"/>
    </source>
</evidence>
<dbReference type="InterPro" id="IPR003594">
    <property type="entry name" value="HATPase_dom"/>
</dbReference>
<dbReference type="InterPro" id="IPR029016">
    <property type="entry name" value="GAF-like_dom_sf"/>
</dbReference>
<dbReference type="InterPro" id="IPR001932">
    <property type="entry name" value="PPM-type_phosphatase-like_dom"/>
</dbReference>
<dbReference type="SUPFAM" id="SSF55785">
    <property type="entry name" value="PYP-like sensor domain (PAS domain)"/>
    <property type="match status" value="1"/>
</dbReference>
<evidence type="ECO:0000256" key="8">
    <source>
        <dbReference type="ARBA" id="ARBA00022801"/>
    </source>
</evidence>
<evidence type="ECO:0000256" key="3">
    <source>
        <dbReference type="ARBA" id="ARBA00022553"/>
    </source>
</evidence>
<dbReference type="SMART" id="SM00065">
    <property type="entry name" value="GAF"/>
    <property type="match status" value="1"/>
</dbReference>
<dbReference type="InterPro" id="IPR036890">
    <property type="entry name" value="HATPase_C_sf"/>
</dbReference>
<dbReference type="Gene3D" id="3.30.450.40">
    <property type="match status" value="1"/>
</dbReference>
<dbReference type="Gene3D" id="3.30.450.20">
    <property type="entry name" value="PAS domain"/>
    <property type="match status" value="2"/>
</dbReference>
<evidence type="ECO:0000256" key="7">
    <source>
        <dbReference type="ARBA" id="ARBA00022777"/>
    </source>
</evidence>
<dbReference type="InterPro" id="IPR033463">
    <property type="entry name" value="sCache_3"/>
</dbReference>
<evidence type="ECO:0000256" key="5">
    <source>
        <dbReference type="ARBA" id="ARBA00022692"/>
    </source>
</evidence>
<keyword evidence="6" id="KW-0547">Nucleotide-binding</keyword>
<gene>
    <name evidence="16" type="ORF">GCM10023336_35510</name>
</gene>
<comment type="subcellular location">
    <subcellularLocation>
        <location evidence="1">Cell membrane</location>
        <topology evidence="1">Multi-pass membrane protein</topology>
    </subcellularLocation>
</comment>
<dbReference type="SUPFAM" id="SSF55781">
    <property type="entry name" value="GAF domain-like"/>
    <property type="match status" value="1"/>
</dbReference>
<evidence type="ECO:0000259" key="15">
    <source>
        <dbReference type="SMART" id="SM00331"/>
    </source>
</evidence>
<protein>
    <submittedName>
        <fullName evidence="16">SpoIIE family protein phosphatase/ATP-binding protein</fullName>
    </submittedName>
</protein>
<dbReference type="Gene3D" id="3.30.565.10">
    <property type="entry name" value="Histidine kinase-like ATPase, C-terminal domain"/>
    <property type="match status" value="1"/>
</dbReference>
<dbReference type="SMART" id="SM00331">
    <property type="entry name" value="PP2C_SIG"/>
    <property type="match status" value="1"/>
</dbReference>
<keyword evidence="8" id="KW-0378">Hydrolase</keyword>
<dbReference type="InterPro" id="IPR036457">
    <property type="entry name" value="PPM-type-like_dom_sf"/>
</dbReference>
<feature type="domain" description="PPM-type phosphatase" evidence="15">
    <location>
        <begin position="516"/>
        <end position="736"/>
    </location>
</feature>
<sequence length="890" mass="94853">MFILQVALVVLLVACAVFALLLQSERDTSDEAKRRSIAVAETFAHSPGLLGALRSPAPSTALQPLTEAGRKAAGVDFIVVMDTHGIRYTHPMPDRIGQRFVGTIGPSLAGKVHTESVHGPLGQEVQAVVPVKDSGGHVVALVSAGLKVRNVTSQVNRQIPIILTAGAGALGVATAVTALVSRRLRRQTHSLAPDEMTRMYDHHDAVLHSVREGVLIIGGDGRLLLANDEAKRLLDLPADAEGGHVARLPHLEPEMAALLASGREATDEVHLAGGLLLAVNQRPTDRDGGPEGTVVTLRDSTELQAVSGRAEVARERLKLLYDAGLGIGTTLDVARTADELAQVAVPRFADFVTVDLADGVLHGEEPAGTATGMRRIAVHGVRDDHPLYERGRLIDFLPSTPQARGYGTGRLELVPDLSSAPGWQVQDPERSREIVDYGIHSLISAPIKARGVVLGVANFWRSKEHGPFDEEELSLAEELVARAAVSIDNARRYTREHALAVTLQRSLLPRALPEQSAIEAGYRYLPAQSGVSGDWFDVIPLPGGRVALVVGDVVGHGLHAAATMGRLRTAVHNFSTLDLPPDELLCHLDDLAGRIDQDEASTEAAAAVVGATCLYAVYDPVTRRCAMARAGHLAPALIAPDGEVTFPDLPFGPPLGLGGMPFRTAELELEEGTQLALYTDGLIEDRSRDLDEGMELLRQALAGHPGRSPEQSCQAVLDALLPARPKDDVALLIARTRALPADRIADWDVSPDPAAVAGTRAAACAKLDEWGLSELTFSIELVLSELVTNAIRYGSEPIHVRLIHDRTLICEVSDGSSTAPHLRYAATTEEGGRGLFLVARMTERWGTRYTPEGKVIWAELALPGTSGAADPAFPGLDALLALDDAMDDGI</sequence>
<evidence type="ECO:0000256" key="1">
    <source>
        <dbReference type="ARBA" id="ARBA00004651"/>
    </source>
</evidence>
<feature type="transmembrane region" description="Helical" evidence="13">
    <location>
        <begin position="159"/>
        <end position="180"/>
    </location>
</feature>
<dbReference type="Pfam" id="PF17203">
    <property type="entry name" value="sCache_3_2"/>
    <property type="match status" value="1"/>
</dbReference>
<accession>A0ABP9KIP7</accession>
<keyword evidence="3" id="KW-0597">Phosphoprotein</keyword>
<keyword evidence="7" id="KW-0418">Kinase</keyword>
<dbReference type="Pfam" id="PF07228">
    <property type="entry name" value="SpoIIE"/>
    <property type="match status" value="1"/>
</dbReference>
<keyword evidence="11" id="KW-0902">Two-component regulatory system</keyword>
<dbReference type="PANTHER" id="PTHR43156:SF2">
    <property type="entry name" value="STAGE II SPORULATION PROTEIN E"/>
    <property type="match status" value="1"/>
</dbReference>
<dbReference type="InterPro" id="IPR029151">
    <property type="entry name" value="Sensor-like_sf"/>
</dbReference>
<dbReference type="SUPFAM" id="SSF55874">
    <property type="entry name" value="ATPase domain of HSP90 chaperone/DNA topoisomerase II/histidine kinase"/>
    <property type="match status" value="1"/>
</dbReference>
<dbReference type="InterPro" id="IPR035965">
    <property type="entry name" value="PAS-like_dom_sf"/>
</dbReference>
<keyword evidence="12 13" id="KW-0472">Membrane</keyword>
<evidence type="ECO:0000313" key="17">
    <source>
        <dbReference type="Proteomes" id="UP001500124"/>
    </source>
</evidence>
<keyword evidence="9" id="KW-0067">ATP-binding</keyword>
<keyword evidence="10 13" id="KW-1133">Transmembrane helix</keyword>
<dbReference type="Pfam" id="PF13581">
    <property type="entry name" value="HATPase_c_2"/>
    <property type="match status" value="1"/>
</dbReference>
<keyword evidence="5 13" id="KW-0812">Transmembrane</keyword>
<dbReference type="CDD" id="cd16936">
    <property type="entry name" value="HATPase_RsbW-like"/>
    <property type="match status" value="1"/>
</dbReference>
<evidence type="ECO:0000256" key="12">
    <source>
        <dbReference type="ARBA" id="ARBA00023136"/>
    </source>
</evidence>